<evidence type="ECO:0000313" key="3">
    <source>
        <dbReference type="Proteomes" id="UP000217311"/>
    </source>
</evidence>
<feature type="transmembrane region" description="Helical" evidence="1">
    <location>
        <begin position="198"/>
        <end position="218"/>
    </location>
</feature>
<dbReference type="RefSeq" id="WP_096051869.1">
    <property type="nucleotide sequence ID" value="NZ_CP023315.3"/>
</dbReference>
<feature type="transmembrane region" description="Helical" evidence="1">
    <location>
        <begin position="131"/>
        <end position="156"/>
    </location>
</feature>
<feature type="transmembrane region" description="Helical" evidence="1">
    <location>
        <begin position="168"/>
        <end position="186"/>
    </location>
</feature>
<evidence type="ECO:0000313" key="2">
    <source>
        <dbReference type="EMBL" id="ATC32451.1"/>
    </source>
</evidence>
<dbReference type="Proteomes" id="UP000217311">
    <property type="component" value="Chromosome"/>
</dbReference>
<gene>
    <name evidence="2" type="ORF">CA606_08875</name>
</gene>
<accession>A0A290MRJ2</accession>
<sequence>MNFASKSPKPRRNLALQALVGAVVAAPLGYVFGDYLASLQDAGGGALPELVWSDVLALLLAAMMASTGLITIMRSLSRRALGRQINPEEVRPATPAQAVFYAQNGFVLLLAGVMMATPVMVPLVFAPLSPMIASAAMAGLIALLLVQTAGNIAIWVRSDEFMRRAMGESAAISFAILQGLLFLWAAGEKLGLLPHLTLWDATSVMMAAYLVIGLAITWRRGLAS</sequence>
<dbReference type="AlphaFoldDB" id="A0A290MRJ2"/>
<evidence type="ECO:0000256" key="1">
    <source>
        <dbReference type="SAM" id="Phobius"/>
    </source>
</evidence>
<dbReference type="EMBL" id="CP023315">
    <property type="protein sequence ID" value="ATC32451.1"/>
    <property type="molecule type" value="Genomic_DNA"/>
</dbReference>
<name>A0A290MRJ2_CAUVI</name>
<protein>
    <submittedName>
        <fullName evidence="2">Uncharacterized protein</fullName>
    </submittedName>
</protein>
<organism evidence="2 3">
    <name type="scientific">Caulobacter vibrioides</name>
    <name type="common">Caulobacter crescentus</name>
    <dbReference type="NCBI Taxonomy" id="155892"/>
    <lineage>
        <taxon>Bacteria</taxon>
        <taxon>Pseudomonadati</taxon>
        <taxon>Pseudomonadota</taxon>
        <taxon>Alphaproteobacteria</taxon>
        <taxon>Caulobacterales</taxon>
        <taxon>Caulobacteraceae</taxon>
        <taxon>Caulobacter</taxon>
    </lineage>
</organism>
<keyword evidence="1" id="KW-0472">Membrane</keyword>
<feature type="transmembrane region" description="Helical" evidence="1">
    <location>
        <begin position="57"/>
        <end position="77"/>
    </location>
</feature>
<feature type="transmembrane region" description="Helical" evidence="1">
    <location>
        <begin position="98"/>
        <end position="125"/>
    </location>
</feature>
<proteinExistence type="predicted"/>
<reference evidence="3" key="1">
    <citation type="submission" date="2017-09" db="EMBL/GenBank/DDBJ databases">
        <title>Genome evolution observed in wild isolates of Caulobacter crescentus.</title>
        <authorList>
            <person name="Ely B."/>
            <person name="Wilson K."/>
            <person name="Scott D."/>
        </authorList>
    </citation>
    <scope>NUCLEOTIDE SEQUENCE [LARGE SCALE GENOMIC DNA]</scope>
    <source>
        <strain evidence="3">CB13b1a</strain>
    </source>
</reference>
<keyword evidence="1" id="KW-0812">Transmembrane</keyword>
<keyword evidence="1" id="KW-1133">Transmembrane helix</keyword>